<reference evidence="2 3" key="1">
    <citation type="submission" date="2019-05" db="EMBL/GenBank/DDBJ databases">
        <title>Emergence of the Ug99 lineage of the wheat stem rust pathogen through somatic hybridization.</title>
        <authorList>
            <person name="Li F."/>
            <person name="Upadhyaya N.M."/>
            <person name="Sperschneider J."/>
            <person name="Matny O."/>
            <person name="Nguyen-Phuc H."/>
            <person name="Mago R."/>
            <person name="Raley C."/>
            <person name="Miller M.E."/>
            <person name="Silverstein K.A.T."/>
            <person name="Henningsen E."/>
            <person name="Hirsch C.D."/>
            <person name="Visser B."/>
            <person name="Pretorius Z.A."/>
            <person name="Steffenson B.J."/>
            <person name="Schwessinger B."/>
            <person name="Dodds P.N."/>
            <person name="Figueroa M."/>
        </authorList>
    </citation>
    <scope>NUCLEOTIDE SEQUENCE [LARGE SCALE GENOMIC DNA]</scope>
    <source>
        <strain evidence="2">21-0</strain>
    </source>
</reference>
<proteinExistence type="predicted"/>
<keyword evidence="3" id="KW-1185">Reference proteome</keyword>
<evidence type="ECO:0000256" key="1">
    <source>
        <dbReference type="SAM" id="SignalP"/>
    </source>
</evidence>
<dbReference type="EMBL" id="VSWC01000015">
    <property type="protein sequence ID" value="KAA1113409.1"/>
    <property type="molecule type" value="Genomic_DNA"/>
</dbReference>
<feature type="signal peptide" evidence="1">
    <location>
        <begin position="1"/>
        <end position="18"/>
    </location>
</feature>
<gene>
    <name evidence="2" type="ORF">PGT21_030835</name>
</gene>
<comment type="caution">
    <text evidence="2">The sequence shown here is derived from an EMBL/GenBank/DDBJ whole genome shotgun (WGS) entry which is preliminary data.</text>
</comment>
<evidence type="ECO:0008006" key="4">
    <source>
        <dbReference type="Google" id="ProtNLM"/>
    </source>
</evidence>
<evidence type="ECO:0000313" key="2">
    <source>
        <dbReference type="EMBL" id="KAA1113409.1"/>
    </source>
</evidence>
<sequence>MLFCKSIILFSVAIGILGSREQGGGHQHERRRAKLGGGLPQVTDDGCATGLYHYCFTQGQAYLPGASDMQTIAQIVSPVDSNGQTVLSCPNQWPRTASCCDQSKFEVLDRVDSPVKSIFITLKSFKNGCPKDKIKQNI</sequence>
<dbReference type="Proteomes" id="UP000324748">
    <property type="component" value="Unassembled WGS sequence"/>
</dbReference>
<protein>
    <recommendedName>
        <fullName evidence="4">Hydrophobin</fullName>
    </recommendedName>
</protein>
<dbReference type="AlphaFoldDB" id="A0A5B0QJW6"/>
<accession>A0A5B0QJW6</accession>
<keyword evidence="1" id="KW-0732">Signal</keyword>
<organism evidence="2 3">
    <name type="scientific">Puccinia graminis f. sp. tritici</name>
    <dbReference type="NCBI Taxonomy" id="56615"/>
    <lineage>
        <taxon>Eukaryota</taxon>
        <taxon>Fungi</taxon>
        <taxon>Dikarya</taxon>
        <taxon>Basidiomycota</taxon>
        <taxon>Pucciniomycotina</taxon>
        <taxon>Pucciniomycetes</taxon>
        <taxon>Pucciniales</taxon>
        <taxon>Pucciniaceae</taxon>
        <taxon>Puccinia</taxon>
    </lineage>
</organism>
<evidence type="ECO:0000313" key="3">
    <source>
        <dbReference type="Proteomes" id="UP000324748"/>
    </source>
</evidence>
<name>A0A5B0QJW6_PUCGR</name>
<feature type="chain" id="PRO_5023065872" description="Hydrophobin" evidence="1">
    <location>
        <begin position="19"/>
        <end position="138"/>
    </location>
</feature>